<evidence type="ECO:0000313" key="1">
    <source>
        <dbReference type="EMBL" id="KAG0438033.1"/>
    </source>
</evidence>
<name>A0AC60QP06_IXOPE</name>
<keyword evidence="2" id="KW-1185">Reference proteome</keyword>
<protein>
    <submittedName>
        <fullName evidence="1">Uncharacterized protein</fullName>
    </submittedName>
</protein>
<evidence type="ECO:0000313" key="2">
    <source>
        <dbReference type="Proteomes" id="UP000805193"/>
    </source>
</evidence>
<comment type="caution">
    <text evidence="1">The sequence shown here is derived from an EMBL/GenBank/DDBJ whole genome shotgun (WGS) entry which is preliminary data.</text>
</comment>
<dbReference type="EMBL" id="JABSTQ010006047">
    <property type="protein sequence ID" value="KAG0438033.1"/>
    <property type="molecule type" value="Genomic_DNA"/>
</dbReference>
<accession>A0AC60QP06</accession>
<proteinExistence type="predicted"/>
<reference evidence="1 2" key="1">
    <citation type="journal article" date="2020" name="Cell">
        <title>Large-Scale Comparative Analyses of Tick Genomes Elucidate Their Genetic Diversity and Vector Capacities.</title>
        <authorList>
            <consortium name="Tick Genome and Microbiome Consortium (TIGMIC)"/>
            <person name="Jia N."/>
            <person name="Wang J."/>
            <person name="Shi W."/>
            <person name="Du L."/>
            <person name="Sun Y."/>
            <person name="Zhan W."/>
            <person name="Jiang J.F."/>
            <person name="Wang Q."/>
            <person name="Zhang B."/>
            <person name="Ji P."/>
            <person name="Bell-Sakyi L."/>
            <person name="Cui X.M."/>
            <person name="Yuan T.T."/>
            <person name="Jiang B.G."/>
            <person name="Yang W.F."/>
            <person name="Lam T.T."/>
            <person name="Chang Q.C."/>
            <person name="Ding S.J."/>
            <person name="Wang X.J."/>
            <person name="Zhu J.G."/>
            <person name="Ruan X.D."/>
            <person name="Zhao L."/>
            <person name="Wei J.T."/>
            <person name="Ye R.Z."/>
            <person name="Que T.C."/>
            <person name="Du C.H."/>
            <person name="Zhou Y.H."/>
            <person name="Cheng J.X."/>
            <person name="Dai P.F."/>
            <person name="Guo W.B."/>
            <person name="Han X.H."/>
            <person name="Huang E.J."/>
            <person name="Li L.F."/>
            <person name="Wei W."/>
            <person name="Gao Y.C."/>
            <person name="Liu J.Z."/>
            <person name="Shao H.Z."/>
            <person name="Wang X."/>
            <person name="Wang C.C."/>
            <person name="Yang T.C."/>
            <person name="Huo Q.B."/>
            <person name="Li W."/>
            <person name="Chen H.Y."/>
            <person name="Chen S.E."/>
            <person name="Zhou L.G."/>
            <person name="Ni X.B."/>
            <person name="Tian J.H."/>
            <person name="Sheng Y."/>
            <person name="Liu T."/>
            <person name="Pan Y.S."/>
            <person name="Xia L.Y."/>
            <person name="Li J."/>
            <person name="Zhao F."/>
            <person name="Cao W.C."/>
        </authorList>
    </citation>
    <scope>NUCLEOTIDE SEQUENCE [LARGE SCALE GENOMIC DNA]</scope>
    <source>
        <strain evidence="1">Iper-2018</strain>
    </source>
</reference>
<sequence>MSAIGLELVAFRTKDGVAHVADAYCPHLGAHLGAVGRVIGDCIECPFHGWRFSGKTGACTHAPFSTKLPDFVHLKQWEVHELLGFVFVWHHAEGEEPSWHIEDCPEITGGDWKLFSRFDDRISCHIRDLIENAFDVAHAKHLHTANAFLSPVEFLQSGAESFWARFMMNHWTVKNRIEGHVCFSEIDADASILGKRRPFLHALVTNQAIGPALMLERVQCKFASALAVIAMLPEEPLQVRVIQRLHFEPNAPWLFRWILSNAQQSQFRRDMLIWNTKRVIERPPLQPIDRGIVQFRKWFSQFFSENSPTWQAVQERTLQW</sequence>
<gene>
    <name evidence="1" type="ORF">HPB47_017174</name>
</gene>
<dbReference type="Proteomes" id="UP000805193">
    <property type="component" value="Unassembled WGS sequence"/>
</dbReference>
<organism evidence="1 2">
    <name type="scientific">Ixodes persulcatus</name>
    <name type="common">Taiga tick</name>
    <dbReference type="NCBI Taxonomy" id="34615"/>
    <lineage>
        <taxon>Eukaryota</taxon>
        <taxon>Metazoa</taxon>
        <taxon>Ecdysozoa</taxon>
        <taxon>Arthropoda</taxon>
        <taxon>Chelicerata</taxon>
        <taxon>Arachnida</taxon>
        <taxon>Acari</taxon>
        <taxon>Parasitiformes</taxon>
        <taxon>Ixodida</taxon>
        <taxon>Ixodoidea</taxon>
        <taxon>Ixodidae</taxon>
        <taxon>Ixodinae</taxon>
        <taxon>Ixodes</taxon>
    </lineage>
</organism>